<dbReference type="InterPro" id="IPR003542">
    <property type="entry name" value="Enbac_synth_compD-like"/>
</dbReference>
<dbReference type="SUPFAM" id="SSF56214">
    <property type="entry name" value="4'-phosphopantetheinyl transferase"/>
    <property type="match status" value="1"/>
</dbReference>
<feature type="domain" description="4'-phosphopantetheinyl transferase" evidence="12">
    <location>
        <begin position="127"/>
        <end position="212"/>
    </location>
</feature>
<reference evidence="15" key="1">
    <citation type="journal article" date="2019" name="Int. J. Syst. Evol. Microbiol.">
        <title>The Global Catalogue of Microorganisms (GCM) 10K type strain sequencing project: providing services to taxonomists for standard genome sequencing and annotation.</title>
        <authorList>
            <consortium name="The Broad Institute Genomics Platform"/>
            <consortium name="The Broad Institute Genome Sequencing Center for Infectious Disease"/>
            <person name="Wu L."/>
            <person name="Ma J."/>
        </authorList>
    </citation>
    <scope>NUCLEOTIDE SEQUENCE [LARGE SCALE GENOMIC DNA]</scope>
    <source>
        <strain evidence="15">JCM 18472</strain>
    </source>
</reference>
<keyword evidence="15" id="KW-1185">Reference proteome</keyword>
<dbReference type="InterPro" id="IPR041354">
    <property type="entry name" value="4PPT_N"/>
</dbReference>
<comment type="catalytic activity">
    <reaction evidence="11">
        <text>apo-[peptidyl-carrier protein] + CoA = holo-[peptidyl-carrier protein] + adenosine 3',5'-bisphosphate + H(+)</text>
        <dbReference type="Rhea" id="RHEA:46228"/>
        <dbReference type="Rhea" id="RHEA-COMP:11479"/>
        <dbReference type="Rhea" id="RHEA-COMP:11480"/>
        <dbReference type="ChEBI" id="CHEBI:15378"/>
        <dbReference type="ChEBI" id="CHEBI:29999"/>
        <dbReference type="ChEBI" id="CHEBI:57287"/>
        <dbReference type="ChEBI" id="CHEBI:58343"/>
        <dbReference type="ChEBI" id="CHEBI:64479"/>
    </reaction>
</comment>
<evidence type="ECO:0000256" key="5">
    <source>
        <dbReference type="ARBA" id="ARBA00019087"/>
    </source>
</evidence>
<dbReference type="PANTHER" id="PTHR38096">
    <property type="entry name" value="ENTEROBACTIN SYNTHASE COMPONENT D"/>
    <property type="match status" value="1"/>
</dbReference>
<evidence type="ECO:0000259" key="12">
    <source>
        <dbReference type="Pfam" id="PF01648"/>
    </source>
</evidence>
<dbReference type="Gene3D" id="3.90.470.20">
    <property type="entry name" value="4'-phosphopantetheinyl transferase domain"/>
    <property type="match status" value="1"/>
</dbReference>
<proteinExistence type="inferred from homology"/>
<dbReference type="Proteomes" id="UP001500074">
    <property type="component" value="Unassembled WGS sequence"/>
</dbReference>
<sequence length="245" mass="26471">MPDAPRTASLPACLGPWLNAWPWAEALPGAQWLALRYAKSAFTFEAWSQAAVTPPDALCRAASKRQLEFLAGRLCAREALNALTGEPHVPVIGAGKAPHWPAGTVGSITHGGDLAAALVARVECWRGIGQDAEALLGEARAERLAPQILTPAERHWLIGLPADQHGEFVTLAFSLKESLFKALFPLVGVRFYFQDAELIVWNSEAQQVTLQLLTPLAPDWPDASRLHGQYALLDGYLISMVAIPA</sequence>
<dbReference type="GO" id="GO:0016740">
    <property type="term" value="F:transferase activity"/>
    <property type="evidence" value="ECO:0007669"/>
    <property type="project" value="UniProtKB-KW"/>
</dbReference>
<dbReference type="EMBL" id="BAABKI010000009">
    <property type="protein sequence ID" value="GAA5171357.1"/>
    <property type="molecule type" value="Genomic_DNA"/>
</dbReference>
<evidence type="ECO:0000256" key="7">
    <source>
        <dbReference type="ARBA" id="ARBA00023191"/>
    </source>
</evidence>
<keyword evidence="6 14" id="KW-0808">Transferase</keyword>
<comment type="pathway">
    <text evidence="2">Siderophore biosynthesis; enterobactin biosynthesis.</text>
</comment>
<name>A0ABP9R3U9_9GAMM</name>
<evidence type="ECO:0000313" key="15">
    <source>
        <dbReference type="Proteomes" id="UP001500074"/>
    </source>
</evidence>
<dbReference type="RefSeq" id="WP_031384604.1">
    <property type="nucleotide sequence ID" value="NZ_BAABKI010000009.1"/>
</dbReference>
<protein>
    <recommendedName>
        <fullName evidence="5">Enterobactin synthase component D</fullName>
    </recommendedName>
    <alternativeName>
        <fullName evidence="8">4'-phosphopantetheinyl transferase EntD</fullName>
    </alternativeName>
    <alternativeName>
        <fullName evidence="9">Enterochelin synthase D</fullName>
    </alternativeName>
</protein>
<dbReference type="InterPro" id="IPR008278">
    <property type="entry name" value="4-PPantetheinyl_Trfase_dom"/>
</dbReference>
<evidence type="ECO:0000256" key="11">
    <source>
        <dbReference type="ARBA" id="ARBA00049191"/>
    </source>
</evidence>
<dbReference type="PANTHER" id="PTHR38096:SF1">
    <property type="entry name" value="ENTEROBACTIN SYNTHASE COMPONENT D"/>
    <property type="match status" value="1"/>
</dbReference>
<comment type="caution">
    <text evidence="14">The sequence shown here is derived from an EMBL/GenBank/DDBJ whole genome shotgun (WGS) entry which is preliminary data.</text>
</comment>
<evidence type="ECO:0000256" key="3">
    <source>
        <dbReference type="ARBA" id="ARBA00008342"/>
    </source>
</evidence>
<accession>A0ABP9R3U9</accession>
<evidence type="ECO:0000256" key="1">
    <source>
        <dbReference type="ARBA" id="ARBA00003937"/>
    </source>
</evidence>
<evidence type="ECO:0000256" key="6">
    <source>
        <dbReference type="ARBA" id="ARBA00022679"/>
    </source>
</evidence>
<feature type="domain" description="4'-phosphopantetheinyl transferase N-terminal" evidence="13">
    <location>
        <begin position="57"/>
        <end position="120"/>
    </location>
</feature>
<organism evidence="14 15">
    <name type="scientific">Modicisalibacter zincidurans</name>
    <dbReference type="NCBI Taxonomy" id="1178777"/>
    <lineage>
        <taxon>Bacteria</taxon>
        <taxon>Pseudomonadati</taxon>
        <taxon>Pseudomonadota</taxon>
        <taxon>Gammaproteobacteria</taxon>
        <taxon>Oceanospirillales</taxon>
        <taxon>Halomonadaceae</taxon>
        <taxon>Modicisalibacter</taxon>
    </lineage>
</organism>
<dbReference type="PRINTS" id="PR01399">
    <property type="entry name" value="ENTSNTHTASED"/>
</dbReference>
<comment type="similarity">
    <text evidence="3">Belongs to the P-Pant transferase superfamily. EntD family.</text>
</comment>
<evidence type="ECO:0000313" key="14">
    <source>
        <dbReference type="EMBL" id="GAA5171357.1"/>
    </source>
</evidence>
<dbReference type="Pfam" id="PF17837">
    <property type="entry name" value="4PPT_N"/>
    <property type="match status" value="1"/>
</dbReference>
<dbReference type="Pfam" id="PF01648">
    <property type="entry name" value="ACPS"/>
    <property type="match status" value="1"/>
</dbReference>
<evidence type="ECO:0000256" key="9">
    <source>
        <dbReference type="ARBA" id="ARBA00031996"/>
    </source>
</evidence>
<gene>
    <name evidence="14" type="ORF">GCM10023342_06030</name>
</gene>
<comment type="subunit">
    <text evidence="4">EntB, EntD, EntE, and EntF form a multienzyme complex called enterobactin synthase.</text>
</comment>
<keyword evidence="7" id="KW-0259">Enterobactin biosynthesis</keyword>
<evidence type="ECO:0000256" key="4">
    <source>
        <dbReference type="ARBA" id="ARBA00011503"/>
    </source>
</evidence>
<evidence type="ECO:0000256" key="10">
    <source>
        <dbReference type="ARBA" id="ARBA00049176"/>
    </source>
</evidence>
<evidence type="ECO:0000256" key="2">
    <source>
        <dbReference type="ARBA" id="ARBA00004993"/>
    </source>
</evidence>
<dbReference type="InterPro" id="IPR037143">
    <property type="entry name" value="4-PPantetheinyl_Trfase_dom_sf"/>
</dbReference>
<evidence type="ECO:0000259" key="13">
    <source>
        <dbReference type="Pfam" id="PF17837"/>
    </source>
</evidence>
<comment type="function">
    <text evidence="1">Involved in the biosynthesis of the siderophore enterobactin (enterochelin), which is a macrocyclic trimeric lactone of N-(2,3-dihydroxybenzoyl)-serine. The serine trilactone serves as a scaffolding for the three catechol functionalities that provide hexadentate coordination for the tightly ligated iron(2+) atoms. Plays an essential role in the assembly of the enterobactin by catalyzing the transfer of the 4'-phosphopantetheine (Ppant) moiety from coenzyme A to the apo-domains of both EntB (ArCP domain) and EntF (PCP domain) to yield their holo-forms which make them competent for the activation of 2,3-dihydroxybenzoate (DHB) and L-serine, respectively.</text>
</comment>
<comment type="catalytic activity">
    <reaction evidence="10">
        <text>apo-[aryl-carrier protein] + CoA = holo-[aryl-carrier protein] + adenosine 3',5'-bisphosphate + H(+)</text>
        <dbReference type="Rhea" id="RHEA:48404"/>
        <dbReference type="Rhea" id="RHEA-COMP:15903"/>
        <dbReference type="Rhea" id="RHEA-COMP:17557"/>
        <dbReference type="ChEBI" id="CHEBI:15378"/>
        <dbReference type="ChEBI" id="CHEBI:29999"/>
        <dbReference type="ChEBI" id="CHEBI:57287"/>
        <dbReference type="ChEBI" id="CHEBI:58343"/>
        <dbReference type="ChEBI" id="CHEBI:64479"/>
    </reaction>
</comment>
<evidence type="ECO:0000256" key="8">
    <source>
        <dbReference type="ARBA" id="ARBA00029894"/>
    </source>
</evidence>